<feature type="transmembrane region" description="Helical" evidence="9">
    <location>
        <begin position="499"/>
        <end position="520"/>
    </location>
</feature>
<dbReference type="InterPro" id="IPR000326">
    <property type="entry name" value="PAP2/HPO"/>
</dbReference>
<dbReference type="PANTHER" id="PTHR14969">
    <property type="entry name" value="SPHINGOSINE-1-PHOSPHATE PHOSPHOHYDROLASE"/>
    <property type="match status" value="1"/>
</dbReference>
<dbReference type="PANTHER" id="PTHR14969:SF28">
    <property type="entry name" value="DIHYDROSPHINGOSINE 1-PHOSPHATE PHOSPHATASE LCB3-RELATED"/>
    <property type="match status" value="1"/>
</dbReference>
<reference evidence="11" key="2">
    <citation type="submission" date="2014-06" db="EMBL/GenBank/DDBJ databases">
        <title>The complete genome of Blastobotrys (Arxula) adeninivorans LS3 - a yeast of biotechnological interest.</title>
        <authorList>
            <person name="Kunze G."/>
            <person name="Gaillardin C."/>
            <person name="Czernicka M."/>
            <person name="Durrens P."/>
            <person name="Martin T."/>
            <person name="Boer E."/>
            <person name="Gabaldon T."/>
            <person name="Cruz J."/>
            <person name="Talla E."/>
            <person name="Marck C."/>
            <person name="Goffeau A."/>
            <person name="Barbe V."/>
            <person name="Baret P."/>
            <person name="Baronian K."/>
            <person name="Beier S."/>
            <person name="Bleykasten C."/>
            <person name="Bode R."/>
            <person name="Casaregola S."/>
            <person name="Despons L."/>
            <person name="Fairhead C."/>
            <person name="Giersberg M."/>
            <person name="Gierski P."/>
            <person name="Hahnel U."/>
            <person name="Hartmann A."/>
            <person name="Jankowska D."/>
            <person name="Jubin C."/>
            <person name="Jung P."/>
            <person name="Lafontaine I."/>
            <person name="Leh-Louis V."/>
            <person name="Lemaire M."/>
            <person name="Marcet-Houben M."/>
            <person name="Mascher M."/>
            <person name="Morel G."/>
            <person name="Richard G.-F."/>
            <person name="Riechen J."/>
            <person name="Sacerdot C."/>
            <person name="Sarkar A."/>
            <person name="Savel G."/>
            <person name="Schacherer J."/>
            <person name="Sherman D."/>
            <person name="Straub M.-L."/>
            <person name="Stein N."/>
            <person name="Thierry A."/>
            <person name="Trautwein-Schult A."/>
            <person name="Westhof E."/>
            <person name="Worch S."/>
            <person name="Dujon B."/>
            <person name="Souciet J.-L."/>
            <person name="Wincker P."/>
            <person name="Scholz U."/>
            <person name="Neuveglise N."/>
        </authorList>
    </citation>
    <scope>NUCLEOTIDE SEQUENCE</scope>
    <source>
        <strain evidence="11">LS3</strain>
    </source>
</reference>
<evidence type="ECO:0000256" key="8">
    <source>
        <dbReference type="SAM" id="MobiDB-lite"/>
    </source>
</evidence>
<evidence type="ECO:0000256" key="6">
    <source>
        <dbReference type="ARBA" id="ARBA00023136"/>
    </source>
</evidence>
<evidence type="ECO:0000256" key="2">
    <source>
        <dbReference type="ARBA" id="ARBA00022692"/>
    </source>
</evidence>
<evidence type="ECO:0000256" key="3">
    <source>
        <dbReference type="ARBA" id="ARBA00022801"/>
    </source>
</evidence>
<dbReference type="GO" id="GO:0042392">
    <property type="term" value="F:sphingosine-1-phosphate phosphatase activity"/>
    <property type="evidence" value="ECO:0007669"/>
    <property type="project" value="TreeGrafter"/>
</dbReference>
<proteinExistence type="inferred from homology"/>
<evidence type="ECO:0000256" key="7">
    <source>
        <dbReference type="ARBA" id="ARBA00038324"/>
    </source>
</evidence>
<keyword evidence="6 9" id="KW-0472">Membrane</keyword>
<dbReference type="CDD" id="cd03388">
    <property type="entry name" value="PAP2_SPPase1"/>
    <property type="match status" value="1"/>
</dbReference>
<dbReference type="GO" id="GO:0005789">
    <property type="term" value="C:endoplasmic reticulum membrane"/>
    <property type="evidence" value="ECO:0007669"/>
    <property type="project" value="UniProtKB-SubCell"/>
</dbReference>
<dbReference type="Gene3D" id="1.20.144.10">
    <property type="entry name" value="Phosphatidic acid phosphatase type 2/haloperoxidase"/>
    <property type="match status" value="1"/>
</dbReference>
<dbReference type="Pfam" id="PF01569">
    <property type="entry name" value="PAP2"/>
    <property type="match status" value="1"/>
</dbReference>
<feature type="transmembrane region" description="Helical" evidence="9">
    <location>
        <begin position="214"/>
        <end position="234"/>
    </location>
</feature>
<dbReference type="SMART" id="SM00014">
    <property type="entry name" value="acidPPc"/>
    <property type="match status" value="1"/>
</dbReference>
<feature type="transmembrane region" description="Helical" evidence="9">
    <location>
        <begin position="337"/>
        <end position="355"/>
    </location>
</feature>
<evidence type="ECO:0000259" key="10">
    <source>
        <dbReference type="SMART" id="SM00014"/>
    </source>
</evidence>
<keyword evidence="2 9" id="KW-0812">Transmembrane</keyword>
<feature type="transmembrane region" description="Helical" evidence="9">
    <location>
        <begin position="272"/>
        <end position="290"/>
    </location>
</feature>
<keyword evidence="5 9" id="KW-1133">Transmembrane helix</keyword>
<name>A0A060TA52_BLAAD</name>
<dbReference type="AlphaFoldDB" id="A0A060TA52"/>
<feature type="transmembrane region" description="Helical" evidence="9">
    <location>
        <begin position="137"/>
        <end position="158"/>
    </location>
</feature>
<evidence type="ECO:0000256" key="9">
    <source>
        <dbReference type="SAM" id="Phobius"/>
    </source>
</evidence>
<feature type="compositionally biased region" description="Basic and acidic residues" evidence="8">
    <location>
        <begin position="457"/>
        <end position="470"/>
    </location>
</feature>
<dbReference type="InterPro" id="IPR036938">
    <property type="entry name" value="PAP2/HPO_sf"/>
</dbReference>
<keyword evidence="4" id="KW-0256">Endoplasmic reticulum</keyword>
<feature type="region of interest" description="Disordered" evidence="8">
    <location>
        <begin position="445"/>
        <end position="470"/>
    </location>
</feature>
<sequence length="522" mass="57409">MTEDDVIPFPEIHPNPPGSGSGSSEGTGPSASVQGSTSSLQKLLAAYQKPQDSDKDAGNKPSDHYKNRLRPWRYAIRSAILPIIRWETPYVAALQRKVRTPALDLYFAMSANLGTHTFYAITLPTTFWYGIPDYSRGLVFVLAFGVYVTGAIKDLLCLPRPLSPPLHRLTMSGSAALEYGFPSTHTAHAVGVGVLLFERLKYNYDLGAVSSMTYWILLSLLSLYVFSIAFGRVYCGMHGFLDVICGGAIGGSLALFRIAYGQAIDAWCFEPSIMRPLLVTALVLLLVRIHPEPADDCPCFDDAVAFMGVLAGERFGQWYYSRIVPGGVIAFDYAKGGMVYSLLRAAIGIVAIAIWRPTMKRVLHAILPPLLRAIEKAGLSMPRKSFIPASQYSKVPSHIEDATFVEPYQLNTLFSGLSKAHRSDSVGPQSTADVYESLDYQEYQKRKANLSHRKPPKSNEKPDEKADEKINEKTVPVDVSIAHVKAPRVRYDVEVVTKLIVYAGIAILGTCVSGMVFVYLDI</sequence>
<evidence type="ECO:0000256" key="1">
    <source>
        <dbReference type="ARBA" id="ARBA00004477"/>
    </source>
</evidence>
<feature type="compositionally biased region" description="Basic residues" evidence="8">
    <location>
        <begin position="446"/>
        <end position="456"/>
    </location>
</feature>
<feature type="compositionally biased region" description="Basic and acidic residues" evidence="8">
    <location>
        <begin position="51"/>
        <end position="64"/>
    </location>
</feature>
<accession>A0A060TA52</accession>
<feature type="transmembrane region" description="Helical" evidence="9">
    <location>
        <begin position="240"/>
        <end position="260"/>
    </location>
</feature>
<keyword evidence="3" id="KW-0378">Hydrolase</keyword>
<feature type="region of interest" description="Disordered" evidence="8">
    <location>
        <begin position="1"/>
        <end position="64"/>
    </location>
</feature>
<dbReference type="SUPFAM" id="SSF48317">
    <property type="entry name" value="Acid phosphatase/Vanadium-dependent haloperoxidase"/>
    <property type="match status" value="1"/>
</dbReference>
<feature type="transmembrane region" description="Helical" evidence="9">
    <location>
        <begin position="105"/>
        <end position="131"/>
    </location>
</feature>
<evidence type="ECO:0000256" key="5">
    <source>
        <dbReference type="ARBA" id="ARBA00022989"/>
    </source>
</evidence>
<gene>
    <name evidence="11" type="ORF">GNLVRS02_ARAD1D24420g</name>
</gene>
<comment type="similarity">
    <text evidence="7">Belongs to the type 2 lipid phosphate phosphatase family.</text>
</comment>
<protein>
    <submittedName>
        <fullName evidence="11">ARAD1D24420p</fullName>
    </submittedName>
</protein>
<evidence type="ECO:0000313" key="11">
    <source>
        <dbReference type="EMBL" id="CDP37995.1"/>
    </source>
</evidence>
<evidence type="ECO:0000256" key="4">
    <source>
        <dbReference type="ARBA" id="ARBA00022824"/>
    </source>
</evidence>
<organism evidence="11">
    <name type="scientific">Blastobotrys adeninivorans</name>
    <name type="common">Yeast</name>
    <name type="synonym">Arxula adeninivorans</name>
    <dbReference type="NCBI Taxonomy" id="409370"/>
    <lineage>
        <taxon>Eukaryota</taxon>
        <taxon>Fungi</taxon>
        <taxon>Dikarya</taxon>
        <taxon>Ascomycota</taxon>
        <taxon>Saccharomycotina</taxon>
        <taxon>Dipodascomycetes</taxon>
        <taxon>Dipodascales</taxon>
        <taxon>Trichomonascaceae</taxon>
        <taxon>Blastobotrys</taxon>
    </lineage>
</organism>
<dbReference type="GO" id="GO:0006629">
    <property type="term" value="P:lipid metabolic process"/>
    <property type="evidence" value="ECO:0007669"/>
    <property type="project" value="UniProtKB-ARBA"/>
</dbReference>
<dbReference type="PhylomeDB" id="A0A060TA52"/>
<feature type="domain" description="Phosphatidic acid phosphatase type 2/haloperoxidase" evidence="10">
    <location>
        <begin position="135"/>
        <end position="258"/>
    </location>
</feature>
<reference evidence="11" key="1">
    <citation type="submission" date="2014-02" db="EMBL/GenBank/DDBJ databases">
        <authorList>
            <person name="Genoscope - CEA"/>
        </authorList>
    </citation>
    <scope>NUCLEOTIDE SEQUENCE</scope>
    <source>
        <strain evidence="11">LS3</strain>
    </source>
</reference>
<dbReference type="EMBL" id="HG937694">
    <property type="protein sequence ID" value="CDP37995.1"/>
    <property type="molecule type" value="Genomic_DNA"/>
</dbReference>
<comment type="subcellular location">
    <subcellularLocation>
        <location evidence="1">Endoplasmic reticulum membrane</location>
        <topology evidence="1">Multi-pass membrane protein</topology>
    </subcellularLocation>
</comment>